<evidence type="ECO:0000313" key="12">
    <source>
        <dbReference type="Proteomes" id="UP000685013"/>
    </source>
</evidence>
<keyword evidence="12" id="KW-1185">Reference proteome</keyword>
<dbReference type="SMART" id="SM00448">
    <property type="entry name" value="REC"/>
    <property type="match status" value="1"/>
</dbReference>
<protein>
    <submittedName>
        <fullName evidence="11">Two-component response regulator-like APRR1</fullName>
    </submittedName>
</protein>
<keyword evidence="5 7" id="KW-0539">Nucleus</keyword>
<feature type="compositionally biased region" description="Polar residues" evidence="8">
    <location>
        <begin position="481"/>
        <end position="500"/>
    </location>
</feature>
<keyword evidence="2" id="KW-0902">Two-component regulatory system</keyword>
<dbReference type="PROSITE" id="PS50110">
    <property type="entry name" value="RESPONSE_REGULATORY"/>
    <property type="match status" value="1"/>
</dbReference>
<evidence type="ECO:0000259" key="9">
    <source>
        <dbReference type="PROSITE" id="PS50110"/>
    </source>
</evidence>
<comment type="subcellular location">
    <subcellularLocation>
        <location evidence="1 7">Nucleus</location>
    </subcellularLocation>
</comment>
<dbReference type="PANTHER" id="PTHR43874">
    <property type="entry name" value="TWO-COMPONENT RESPONSE REGULATOR"/>
    <property type="match status" value="1"/>
</dbReference>
<dbReference type="Pfam" id="PF06203">
    <property type="entry name" value="CCT"/>
    <property type="match status" value="1"/>
</dbReference>
<keyword evidence="3" id="KW-0805">Transcription regulation</keyword>
<dbReference type="GO" id="GO:0009736">
    <property type="term" value="P:cytokinin-activated signaling pathway"/>
    <property type="evidence" value="ECO:0007669"/>
    <property type="project" value="InterPro"/>
</dbReference>
<feature type="compositionally biased region" description="Polar residues" evidence="8">
    <location>
        <begin position="450"/>
        <end position="463"/>
    </location>
</feature>
<dbReference type="EMBL" id="JAGKQH010000013">
    <property type="protein sequence ID" value="KAG6584474.1"/>
    <property type="molecule type" value="Genomic_DNA"/>
</dbReference>
<evidence type="ECO:0000256" key="7">
    <source>
        <dbReference type="PROSITE-ProRule" id="PRU00357"/>
    </source>
</evidence>
<feature type="compositionally biased region" description="Acidic residues" evidence="8">
    <location>
        <begin position="657"/>
        <end position="666"/>
    </location>
</feature>
<comment type="caution">
    <text evidence="6">Lacks conserved residue(s) required for the propagation of feature annotation.</text>
</comment>
<gene>
    <name evidence="11" type="primary">APRR1</name>
    <name evidence="11" type="ORF">SDJN03_20406</name>
</gene>
<feature type="domain" description="CCT" evidence="10">
    <location>
        <begin position="599"/>
        <end position="641"/>
    </location>
</feature>
<dbReference type="InterPro" id="IPR045279">
    <property type="entry name" value="ARR-like"/>
</dbReference>
<sequence>MVEGILISSVRVTCLMKCLTQTSWVGNSLLAGCVRRVDFDGAGKVLGEECPDMDYNGCRVCPNGHCKLALSLLNQMKRAGVGGLHCQLVLKWDTSQWENGFIGMLKEHGEGDIRKHCIITGFAEQVEETADGTSLEGNRVLYSSCGVKNGGDAFIDRSKVRILLCDNDSKSSEEVFKLLLKCSYQVISVSSARQVIDALNAEGPEIDIILSEVDLPMAKGMKMLKYITRDKELRRIPVIMMSTQDEVPIVVKCLRLGAADYLVKPLRTNELLNLWTHMWRRRRMLGLAEKNILNYEFDLVASDPSDANTNSTTLFSDDTDDKSRRSTNPEMGVATLQEDESGIAAALVEPPAVHTVEHQPDVPGISERRIGQPSSCPRKSELKIGESSAFFTYVKSRSVKNKAVDVEDNGKRLWLDENHQEKTGQPVVRLPPIPESVEALESHSQGDEIPSSTSFPDSFSVERSCTPPAGSGVHKERSFNEENCSQVHVQPPNGSQLDISGLPVQTQTAYPFYTPEGMMSAQLYQKNLHDMHNHAAMMSQYGHFHHCPPNVSGVASYPYYPMNICLQPGQMPATNNTHSWPSFGNSSSNEAKSNKFDRREAALIKFRQKRKERCFDKKIRYVNRKRLAERRPRVRGQFVRKVNGVNVDLNGQPASADDVEDEDEEEQLSRDSSHEDDGDPILLLLHDHLLAPGPSSPTVTGGWKPHLLRVILPGLAAHAVPKQGGS</sequence>
<dbReference type="Proteomes" id="UP000685013">
    <property type="component" value="Chromosome 13"/>
</dbReference>
<accession>A0AAV6MND3</accession>
<proteinExistence type="predicted"/>
<reference evidence="11 12" key="1">
    <citation type="journal article" date="2021" name="Hortic Res">
        <title>The domestication of Cucurbita argyrosperma as revealed by the genome of its wild relative.</title>
        <authorList>
            <person name="Barrera-Redondo J."/>
            <person name="Sanchez-de la Vega G."/>
            <person name="Aguirre-Liguori J.A."/>
            <person name="Castellanos-Morales G."/>
            <person name="Gutierrez-Guerrero Y.T."/>
            <person name="Aguirre-Dugua X."/>
            <person name="Aguirre-Planter E."/>
            <person name="Tenaillon M.I."/>
            <person name="Lira-Saade R."/>
            <person name="Eguiarte L.E."/>
        </authorList>
    </citation>
    <scope>NUCLEOTIDE SEQUENCE [LARGE SCALE GENOMIC DNA]</scope>
    <source>
        <strain evidence="11">JBR-2021</strain>
    </source>
</reference>
<evidence type="ECO:0000313" key="11">
    <source>
        <dbReference type="EMBL" id="KAG6584474.1"/>
    </source>
</evidence>
<evidence type="ECO:0000256" key="3">
    <source>
        <dbReference type="ARBA" id="ARBA00023015"/>
    </source>
</evidence>
<feature type="region of interest" description="Disordered" evidence="8">
    <location>
        <begin position="645"/>
        <end position="677"/>
    </location>
</feature>
<dbReference type="GO" id="GO:0000160">
    <property type="term" value="P:phosphorelay signal transduction system"/>
    <property type="evidence" value="ECO:0007669"/>
    <property type="project" value="UniProtKB-KW"/>
</dbReference>
<feature type="region of interest" description="Disordered" evidence="8">
    <location>
        <begin position="308"/>
        <end position="328"/>
    </location>
</feature>
<evidence type="ECO:0000256" key="5">
    <source>
        <dbReference type="ARBA" id="ARBA00023242"/>
    </source>
</evidence>
<dbReference type="PROSITE" id="PS51017">
    <property type="entry name" value="CCT"/>
    <property type="match status" value="1"/>
</dbReference>
<dbReference type="InterPro" id="IPR010402">
    <property type="entry name" value="CCT_domain"/>
</dbReference>
<evidence type="ECO:0000256" key="4">
    <source>
        <dbReference type="ARBA" id="ARBA00023163"/>
    </source>
</evidence>
<dbReference type="AlphaFoldDB" id="A0AAV6MND3"/>
<feature type="region of interest" description="Disordered" evidence="8">
    <location>
        <begin position="438"/>
        <end position="500"/>
    </location>
</feature>
<dbReference type="PANTHER" id="PTHR43874:SF1">
    <property type="entry name" value="TWO-COMPONENT RESPONSE REGULATOR-LIKE APRR1"/>
    <property type="match status" value="1"/>
</dbReference>
<feature type="non-terminal residue" evidence="11">
    <location>
        <position position="1"/>
    </location>
</feature>
<name>A0AAV6MND3_9ROSI</name>
<evidence type="ECO:0000256" key="1">
    <source>
        <dbReference type="ARBA" id="ARBA00004123"/>
    </source>
</evidence>
<evidence type="ECO:0000256" key="6">
    <source>
        <dbReference type="PROSITE-ProRule" id="PRU00169"/>
    </source>
</evidence>
<evidence type="ECO:0000256" key="2">
    <source>
        <dbReference type="ARBA" id="ARBA00023012"/>
    </source>
</evidence>
<comment type="caution">
    <text evidence="11">The sequence shown here is derived from an EMBL/GenBank/DDBJ whole genome shotgun (WGS) entry which is preliminary data.</text>
</comment>
<feature type="region of interest" description="Disordered" evidence="8">
    <location>
        <begin position="356"/>
        <end position="379"/>
    </location>
</feature>
<dbReference type="InterPro" id="IPR001789">
    <property type="entry name" value="Sig_transdc_resp-reg_receiver"/>
</dbReference>
<dbReference type="Pfam" id="PF00072">
    <property type="entry name" value="Response_reg"/>
    <property type="match status" value="1"/>
</dbReference>
<feature type="compositionally biased region" description="Basic and acidic residues" evidence="8">
    <location>
        <begin position="356"/>
        <end position="370"/>
    </location>
</feature>
<feature type="domain" description="Response regulatory" evidence="9">
    <location>
        <begin position="161"/>
        <end position="279"/>
    </location>
</feature>
<organism evidence="11 12">
    <name type="scientific">Cucurbita argyrosperma subsp. sororia</name>
    <dbReference type="NCBI Taxonomy" id="37648"/>
    <lineage>
        <taxon>Eukaryota</taxon>
        <taxon>Viridiplantae</taxon>
        <taxon>Streptophyta</taxon>
        <taxon>Embryophyta</taxon>
        <taxon>Tracheophyta</taxon>
        <taxon>Spermatophyta</taxon>
        <taxon>Magnoliopsida</taxon>
        <taxon>eudicotyledons</taxon>
        <taxon>Gunneridae</taxon>
        <taxon>Pentapetalae</taxon>
        <taxon>rosids</taxon>
        <taxon>fabids</taxon>
        <taxon>Cucurbitales</taxon>
        <taxon>Cucurbitaceae</taxon>
        <taxon>Cucurbiteae</taxon>
        <taxon>Cucurbita</taxon>
    </lineage>
</organism>
<keyword evidence="4" id="KW-0804">Transcription</keyword>
<dbReference type="GO" id="GO:0005634">
    <property type="term" value="C:nucleus"/>
    <property type="evidence" value="ECO:0007669"/>
    <property type="project" value="UniProtKB-SubCell"/>
</dbReference>
<evidence type="ECO:0000256" key="8">
    <source>
        <dbReference type="SAM" id="MobiDB-lite"/>
    </source>
</evidence>
<evidence type="ECO:0000259" key="10">
    <source>
        <dbReference type="PROSITE" id="PS51017"/>
    </source>
</evidence>